<dbReference type="Gene3D" id="1.10.357.10">
    <property type="entry name" value="Tetracycline Repressor, domain 2"/>
    <property type="match status" value="1"/>
</dbReference>
<protein>
    <submittedName>
        <fullName evidence="2">TetR family transcriptional regulator</fullName>
    </submittedName>
</protein>
<proteinExistence type="predicted"/>
<dbReference type="Proteomes" id="UP000255425">
    <property type="component" value="Unassembled WGS sequence"/>
</dbReference>
<dbReference type="EMBL" id="UHDZ01000001">
    <property type="protein sequence ID" value="SUM67649.1"/>
    <property type="molecule type" value="Genomic_DNA"/>
</dbReference>
<evidence type="ECO:0000313" key="3">
    <source>
        <dbReference type="Proteomes" id="UP000255425"/>
    </source>
</evidence>
<dbReference type="InterPro" id="IPR039532">
    <property type="entry name" value="TetR_C_Firmicutes"/>
</dbReference>
<feature type="domain" description="Transcriptional regulator TetR C-terminal Firmicutes type" evidence="1">
    <location>
        <begin position="17"/>
        <end position="80"/>
    </location>
</feature>
<dbReference type="AlphaFoldDB" id="A0A380GZ34"/>
<gene>
    <name evidence="2" type="ORF">NCTC11807_00253</name>
</gene>
<accession>A0A380GZ34</accession>
<evidence type="ECO:0000313" key="2">
    <source>
        <dbReference type="EMBL" id="SUM67649.1"/>
    </source>
</evidence>
<organism evidence="2 3">
    <name type="scientific">Staphylococcus saccharolyticus</name>
    <dbReference type="NCBI Taxonomy" id="33028"/>
    <lineage>
        <taxon>Bacteria</taxon>
        <taxon>Bacillati</taxon>
        <taxon>Bacillota</taxon>
        <taxon>Bacilli</taxon>
        <taxon>Bacillales</taxon>
        <taxon>Staphylococcaceae</taxon>
        <taxon>Staphylococcus</taxon>
    </lineage>
</organism>
<evidence type="ECO:0000259" key="1">
    <source>
        <dbReference type="Pfam" id="PF14278"/>
    </source>
</evidence>
<reference evidence="2 3" key="1">
    <citation type="submission" date="2018-06" db="EMBL/GenBank/DDBJ databases">
        <authorList>
            <consortium name="Pathogen Informatics"/>
            <person name="Doyle S."/>
        </authorList>
    </citation>
    <scope>NUCLEOTIDE SEQUENCE [LARGE SCALE GENOMIC DNA]</scope>
    <source>
        <strain evidence="2 3">NCTC11807</strain>
    </source>
</reference>
<keyword evidence="3" id="KW-1185">Reference proteome</keyword>
<sequence>MTLTLYDETTDIIFEQLYTGMQAQIQFETKHGFKFNVDVDVDVLANFITGGILRTIYSWIQDGQNYSIDELTREIVKILDGVHNYQIKN</sequence>
<dbReference type="Pfam" id="PF14278">
    <property type="entry name" value="TetR_C_8"/>
    <property type="match status" value="1"/>
</dbReference>
<name>A0A380GZ34_9STAP</name>